<dbReference type="AlphaFoldDB" id="A0A3P8KXW8"/>
<evidence type="ECO:0000313" key="4">
    <source>
        <dbReference type="EMBL" id="VDR42469.1"/>
    </source>
</evidence>
<gene>
    <name evidence="2" type="ORF">NCTC10126_00009</name>
    <name evidence="3" type="ORF">NCTC10126_00970</name>
    <name evidence="4" type="ORF">NCTC10126_00992</name>
    <name evidence="5" type="ORF">NCTC10126_01073</name>
    <name evidence="1" type="ORF">NPA07_02935</name>
</gene>
<dbReference type="EMBL" id="UZVY01000001">
    <property type="protein sequence ID" value="VDR42447.1"/>
    <property type="molecule type" value="Genomic_DNA"/>
</dbReference>
<keyword evidence="7" id="KW-1185">Reference proteome</keyword>
<protein>
    <submittedName>
        <fullName evidence="5">Uncharacterized protein</fullName>
    </submittedName>
</protein>
<accession>A0A3P8KXW8</accession>
<proteinExistence type="predicted"/>
<dbReference type="Proteomes" id="UP001058569">
    <property type="component" value="Chromosome"/>
</dbReference>
<evidence type="ECO:0000313" key="1">
    <source>
        <dbReference type="EMBL" id="UUD34755.1"/>
    </source>
</evidence>
<evidence type="ECO:0000313" key="7">
    <source>
        <dbReference type="Proteomes" id="UP001058569"/>
    </source>
</evidence>
<name>A0A3P8KXW8_9BACT</name>
<organism evidence="5 6">
    <name type="scientific">Mycoplasmopsis caviae</name>
    <dbReference type="NCBI Taxonomy" id="55603"/>
    <lineage>
        <taxon>Bacteria</taxon>
        <taxon>Bacillati</taxon>
        <taxon>Mycoplasmatota</taxon>
        <taxon>Mycoplasmoidales</taxon>
        <taxon>Metamycoplasmataceae</taxon>
        <taxon>Mycoplasmopsis</taxon>
    </lineage>
</organism>
<dbReference type="EMBL" id="UZVY01000001">
    <property type="protein sequence ID" value="VDR41533.1"/>
    <property type="molecule type" value="Genomic_DNA"/>
</dbReference>
<reference evidence="5 6" key="1">
    <citation type="submission" date="2018-12" db="EMBL/GenBank/DDBJ databases">
        <authorList>
            <consortium name="Pathogen Informatics"/>
        </authorList>
    </citation>
    <scope>NUCLEOTIDE SEQUENCE [LARGE SCALE GENOMIC DNA]</scope>
    <source>
        <strain evidence="5 6">NCTC10126</strain>
    </source>
</reference>
<dbReference type="EMBL" id="CP101806">
    <property type="protein sequence ID" value="UUD34755.1"/>
    <property type="molecule type" value="Genomic_DNA"/>
</dbReference>
<dbReference type="EMBL" id="UZVY01000006">
    <property type="protein sequence ID" value="VDR42547.1"/>
    <property type="molecule type" value="Genomic_DNA"/>
</dbReference>
<evidence type="ECO:0000313" key="5">
    <source>
        <dbReference type="EMBL" id="VDR42547.1"/>
    </source>
</evidence>
<evidence type="ECO:0000313" key="3">
    <source>
        <dbReference type="EMBL" id="VDR42447.1"/>
    </source>
</evidence>
<evidence type="ECO:0000313" key="6">
    <source>
        <dbReference type="Proteomes" id="UP000280036"/>
    </source>
</evidence>
<dbReference type="RefSeq" id="WP_126117828.1">
    <property type="nucleotide sequence ID" value="NZ_CP101806.1"/>
</dbReference>
<sequence length="101" mass="12206">MTAWIEIFKKFNDYVNNKNNINEKFSEYEHNDIKYINDEAGEFILEQTKLIEKVIDDIYSKLINEQIDWNNYVSITNDNNFSKFANDLLFFVKNFYNIIVD</sequence>
<reference evidence="1" key="2">
    <citation type="submission" date="2022-07" db="EMBL/GenBank/DDBJ databases">
        <title>Complete genome of Mycoplasma caviae type strain G122.</title>
        <authorList>
            <person name="Spergser J."/>
        </authorList>
    </citation>
    <scope>NUCLEOTIDE SEQUENCE</scope>
    <source>
        <strain evidence="1">G122</strain>
    </source>
</reference>
<evidence type="ECO:0000313" key="2">
    <source>
        <dbReference type="EMBL" id="VDR41533.1"/>
    </source>
</evidence>
<dbReference type="EMBL" id="UZVY01000002">
    <property type="protein sequence ID" value="VDR42469.1"/>
    <property type="molecule type" value="Genomic_DNA"/>
</dbReference>
<dbReference type="Proteomes" id="UP000280036">
    <property type="component" value="Unassembled WGS sequence"/>
</dbReference>